<dbReference type="Proteomes" id="UP000245535">
    <property type="component" value="Unassembled WGS sequence"/>
</dbReference>
<reference evidence="1 2" key="1">
    <citation type="submission" date="2018-03" db="EMBL/GenBank/DDBJ databases">
        <title>Genomic Encyclopedia of Archaeal and Bacterial Type Strains, Phase II (KMG-II): from individual species to whole genera.</title>
        <authorList>
            <person name="Goeker M."/>
        </authorList>
    </citation>
    <scope>NUCLEOTIDE SEQUENCE [LARGE SCALE GENOMIC DNA]</scope>
    <source>
        <strain evidence="1 2">DSM 28229</strain>
    </source>
</reference>
<dbReference type="OrthoDB" id="1429235at2"/>
<proteinExistence type="predicted"/>
<sequence>MEKIITFCELDTLLKFFKTRPKPDDLIFDDEDDALEWNRAWMEFYTFIGKQSDIYVDTQPENLIKLSKTNPYLMKLMKNASSGGAALRCKEGIMGNIEQVRNRKPSYLLFLTHEDKKACIELEDKYGLMFLNPERIREKAGFLFNWSLYNITKDEKAVKRLMSWSQLERFRHPANAMIIMDNYIVKRKEEIEYNLLPMLDALLPLKLKEKVFDLMIISVDFADQLDRFKPYLEAEIKKNLKRDYDVDVTLVRTEGRKSHDRNIFTNYLWLHSGHSFTYFYKDRVSKSTNLMLFPVFYQQRDFQSYYKDKDPDTQMSSTVWEAVCQKLSDVRFILRNARREQKEQGDQYAGKLENNLLQ</sequence>
<organism evidence="1 2">
    <name type="scientific">Sediminitomix flava</name>
    <dbReference type="NCBI Taxonomy" id="379075"/>
    <lineage>
        <taxon>Bacteria</taxon>
        <taxon>Pseudomonadati</taxon>
        <taxon>Bacteroidota</taxon>
        <taxon>Cytophagia</taxon>
        <taxon>Cytophagales</taxon>
        <taxon>Flammeovirgaceae</taxon>
        <taxon>Sediminitomix</taxon>
    </lineage>
</organism>
<comment type="caution">
    <text evidence="1">The sequence shown here is derived from an EMBL/GenBank/DDBJ whole genome shotgun (WGS) entry which is preliminary data.</text>
</comment>
<name>A0A315ZDG5_SEDFL</name>
<protein>
    <submittedName>
        <fullName evidence="1">Uncharacterized protein</fullName>
    </submittedName>
</protein>
<accession>A0A315ZDG5</accession>
<evidence type="ECO:0000313" key="1">
    <source>
        <dbReference type="EMBL" id="PWJ42764.1"/>
    </source>
</evidence>
<evidence type="ECO:0000313" key="2">
    <source>
        <dbReference type="Proteomes" id="UP000245535"/>
    </source>
</evidence>
<gene>
    <name evidence="1" type="ORF">BC781_102309</name>
</gene>
<keyword evidence="2" id="KW-1185">Reference proteome</keyword>
<dbReference type="RefSeq" id="WP_109616889.1">
    <property type="nucleotide sequence ID" value="NZ_QGDO01000002.1"/>
</dbReference>
<dbReference type="EMBL" id="QGDO01000002">
    <property type="protein sequence ID" value="PWJ42764.1"/>
    <property type="molecule type" value="Genomic_DNA"/>
</dbReference>
<dbReference type="AlphaFoldDB" id="A0A315ZDG5"/>